<keyword evidence="4" id="KW-0812">Transmembrane</keyword>
<reference evidence="10" key="1">
    <citation type="journal article" date="2023" name="Int. J. Syst. Evol. Microbiol.">
        <title>Mesoterricola silvestris gen. nov., sp. nov., Mesoterricola sediminis sp. nov., Geothrix oryzae sp. nov., Geothrix edaphica sp. nov., Geothrix rubra sp. nov., and Geothrix limicola sp. nov., six novel members of Acidobacteriota isolated from soils.</title>
        <authorList>
            <person name="Itoh H."/>
            <person name="Sugisawa Y."/>
            <person name="Mise K."/>
            <person name="Xu Z."/>
            <person name="Kuniyasu M."/>
            <person name="Ushijima N."/>
            <person name="Kawano K."/>
            <person name="Kobayashi E."/>
            <person name="Shiratori Y."/>
            <person name="Masuda Y."/>
            <person name="Senoo K."/>
        </authorList>
    </citation>
    <scope>NUCLEOTIDE SEQUENCE [LARGE SCALE GENOMIC DNA]</scope>
    <source>
        <strain evidence="10">W79</strain>
    </source>
</reference>
<dbReference type="InterPro" id="IPR013685">
    <property type="entry name" value="POTRA_FtsQ_type"/>
</dbReference>
<evidence type="ECO:0000256" key="4">
    <source>
        <dbReference type="ARBA" id="ARBA00022692"/>
    </source>
</evidence>
<evidence type="ECO:0000256" key="1">
    <source>
        <dbReference type="ARBA" id="ARBA00022475"/>
    </source>
</evidence>
<dbReference type="Proteomes" id="UP001238179">
    <property type="component" value="Chromosome"/>
</dbReference>
<sequence length="264" mass="29915">MPMLPRTRPKRPWMPWVRVALVALLVTGAGYAALELGHRYLGLQKLTIEQVAISGCRGERLAQAQAIADQVCLGKPLFWFDAERLRESLESKRWVKGLLIRRDPPDRLSLVLEERKPLLWLVRPDGVFLVSDDGIVLDRLNQVDLSPIPVVADPKSQQDGPMVQLIRAATSLRNKQKEFYDRLTELRWSDRGPVAFLEGLDAPIYLSRVEPTKNIPNFQMLFLNELSKRPDAAALRYIDLRWDDEIAVGEPADSAPPKAVAQPR</sequence>
<keyword evidence="2" id="KW-0997">Cell inner membrane</keyword>
<organism evidence="9 10">
    <name type="scientific">Mesoterricola silvestris</name>
    <dbReference type="NCBI Taxonomy" id="2927979"/>
    <lineage>
        <taxon>Bacteria</taxon>
        <taxon>Pseudomonadati</taxon>
        <taxon>Acidobacteriota</taxon>
        <taxon>Holophagae</taxon>
        <taxon>Holophagales</taxon>
        <taxon>Holophagaceae</taxon>
        <taxon>Mesoterricola</taxon>
    </lineage>
</organism>
<dbReference type="Pfam" id="PF08478">
    <property type="entry name" value="POTRA_1"/>
    <property type="match status" value="1"/>
</dbReference>
<keyword evidence="5" id="KW-0472">Membrane</keyword>
<feature type="domain" description="POTRA" evidence="8">
    <location>
        <begin position="47"/>
        <end position="115"/>
    </location>
</feature>
<dbReference type="KEGG" id="msil:METEAL_35380"/>
<evidence type="ECO:0008006" key="11">
    <source>
        <dbReference type="Google" id="ProtNLM"/>
    </source>
</evidence>
<gene>
    <name evidence="9" type="ORF">METEAL_35380</name>
</gene>
<dbReference type="PANTHER" id="PTHR35851">
    <property type="entry name" value="CELL DIVISION PROTEIN FTSQ"/>
    <property type="match status" value="1"/>
</dbReference>
<evidence type="ECO:0000256" key="6">
    <source>
        <dbReference type="ARBA" id="ARBA00023306"/>
    </source>
</evidence>
<keyword evidence="6" id="KW-0131">Cell cycle</keyword>
<dbReference type="GO" id="GO:0090529">
    <property type="term" value="P:cell septum assembly"/>
    <property type="evidence" value="ECO:0007669"/>
    <property type="project" value="InterPro"/>
</dbReference>
<evidence type="ECO:0000313" key="9">
    <source>
        <dbReference type="EMBL" id="BDU74364.1"/>
    </source>
</evidence>
<evidence type="ECO:0000259" key="8">
    <source>
        <dbReference type="Pfam" id="PF08478"/>
    </source>
</evidence>
<accession>A0AA48GN27</accession>
<keyword evidence="1" id="KW-1003">Cell membrane</keyword>
<dbReference type="Gene3D" id="3.10.20.310">
    <property type="entry name" value="membrane protein fhac"/>
    <property type="match status" value="1"/>
</dbReference>
<evidence type="ECO:0000256" key="2">
    <source>
        <dbReference type="ARBA" id="ARBA00022519"/>
    </source>
</evidence>
<dbReference type="PANTHER" id="PTHR35851:SF1">
    <property type="entry name" value="CELL DIVISION PROTEIN FTSQ"/>
    <property type="match status" value="1"/>
</dbReference>
<dbReference type="InterPro" id="IPR005548">
    <property type="entry name" value="Cell_div_FtsQ/DivIB_C"/>
</dbReference>
<dbReference type="AlphaFoldDB" id="A0AA48GN27"/>
<protein>
    <recommendedName>
        <fullName evidence="11">Cell division protein FtsQ</fullName>
    </recommendedName>
</protein>
<keyword evidence="10" id="KW-1185">Reference proteome</keyword>
<feature type="domain" description="Cell division protein FtsQ/DivIB C-terminal" evidence="7">
    <location>
        <begin position="122"/>
        <end position="241"/>
    </location>
</feature>
<dbReference type="EMBL" id="AP027080">
    <property type="protein sequence ID" value="BDU74364.1"/>
    <property type="molecule type" value="Genomic_DNA"/>
</dbReference>
<evidence type="ECO:0000256" key="3">
    <source>
        <dbReference type="ARBA" id="ARBA00022618"/>
    </source>
</evidence>
<dbReference type="Pfam" id="PF03799">
    <property type="entry name" value="FtsQ_DivIB_C"/>
    <property type="match status" value="1"/>
</dbReference>
<proteinExistence type="predicted"/>
<dbReference type="RefSeq" id="WP_316413039.1">
    <property type="nucleotide sequence ID" value="NZ_AP027080.1"/>
</dbReference>
<name>A0AA48GN27_9BACT</name>
<dbReference type="InterPro" id="IPR026579">
    <property type="entry name" value="FtsQ"/>
</dbReference>
<evidence type="ECO:0000256" key="5">
    <source>
        <dbReference type="ARBA" id="ARBA00022989"/>
    </source>
</evidence>
<keyword evidence="5" id="KW-1133">Transmembrane helix</keyword>
<evidence type="ECO:0000259" key="7">
    <source>
        <dbReference type="Pfam" id="PF03799"/>
    </source>
</evidence>
<evidence type="ECO:0000313" key="10">
    <source>
        <dbReference type="Proteomes" id="UP001238179"/>
    </source>
</evidence>
<keyword evidence="3" id="KW-0132">Cell division</keyword>